<evidence type="ECO:0000313" key="14">
    <source>
        <dbReference type="EMBL" id="KAB1200363.1"/>
    </source>
</evidence>
<feature type="transmembrane region" description="Helical" evidence="12">
    <location>
        <begin position="66"/>
        <end position="84"/>
    </location>
</feature>
<keyword evidence="2" id="KW-0813">Transport</keyword>
<keyword evidence="8 12" id="KW-1133">Transmembrane helix</keyword>
<dbReference type="PROSITE" id="PS50255">
    <property type="entry name" value="CYTOCHROME_B5_2"/>
    <property type="match status" value="1"/>
</dbReference>
<evidence type="ECO:0000256" key="11">
    <source>
        <dbReference type="ARBA" id="ARBA00038168"/>
    </source>
</evidence>
<dbReference type="EMBL" id="RXIC02000173">
    <property type="protein sequence ID" value="KAB1200363.1"/>
    <property type="molecule type" value="Genomic_DNA"/>
</dbReference>
<keyword evidence="15" id="KW-1185">Reference proteome</keyword>
<evidence type="ECO:0000256" key="6">
    <source>
        <dbReference type="ARBA" id="ARBA00022824"/>
    </source>
</evidence>
<evidence type="ECO:0000313" key="15">
    <source>
        <dbReference type="Proteomes" id="UP000516437"/>
    </source>
</evidence>
<keyword evidence="9 12" id="KW-0408">Iron</keyword>
<dbReference type="InterPro" id="IPR036400">
    <property type="entry name" value="Cyt_B5-like_heme/steroid_sf"/>
</dbReference>
<keyword evidence="10 12" id="KW-0472">Membrane</keyword>
<keyword evidence="6" id="KW-0256">Endoplasmic reticulum</keyword>
<dbReference type="GO" id="GO:0046872">
    <property type="term" value="F:metal ion binding"/>
    <property type="evidence" value="ECO:0007669"/>
    <property type="project" value="UniProtKB-UniRule"/>
</dbReference>
<dbReference type="Gene3D" id="3.10.120.10">
    <property type="entry name" value="Cytochrome b5-like heme/steroid binding domain"/>
    <property type="match status" value="1"/>
</dbReference>
<keyword evidence="5 12" id="KW-0479">Metal-binding</keyword>
<evidence type="ECO:0000256" key="2">
    <source>
        <dbReference type="ARBA" id="ARBA00022448"/>
    </source>
</evidence>
<dbReference type="Pfam" id="PF00173">
    <property type="entry name" value="Cyt-b5"/>
    <property type="match status" value="1"/>
</dbReference>
<dbReference type="PANTHER" id="PTHR19359:SF129">
    <property type="entry name" value="CYTOCHROME B5 ISOFORM B"/>
    <property type="match status" value="1"/>
</dbReference>
<comment type="caution">
    <text evidence="14">The sequence shown here is derived from an EMBL/GenBank/DDBJ whole genome shotgun (WGS) entry which is preliminary data.</text>
</comment>
<dbReference type="GO" id="GO:0020037">
    <property type="term" value="F:heme binding"/>
    <property type="evidence" value="ECO:0007669"/>
    <property type="project" value="UniProtKB-UniRule"/>
</dbReference>
<name>A0A6A1UJM5_9ROSI</name>
<proteinExistence type="inferred from homology"/>
<dbReference type="AlphaFoldDB" id="A0A6A1UJM5"/>
<organism evidence="14 15">
    <name type="scientific">Morella rubra</name>
    <name type="common">Chinese bayberry</name>
    <dbReference type="NCBI Taxonomy" id="262757"/>
    <lineage>
        <taxon>Eukaryota</taxon>
        <taxon>Viridiplantae</taxon>
        <taxon>Streptophyta</taxon>
        <taxon>Embryophyta</taxon>
        <taxon>Tracheophyta</taxon>
        <taxon>Spermatophyta</taxon>
        <taxon>Magnoliopsida</taxon>
        <taxon>eudicotyledons</taxon>
        <taxon>Gunneridae</taxon>
        <taxon>Pentapetalae</taxon>
        <taxon>rosids</taxon>
        <taxon>fabids</taxon>
        <taxon>Fagales</taxon>
        <taxon>Myricaceae</taxon>
        <taxon>Morella</taxon>
    </lineage>
</organism>
<evidence type="ECO:0000256" key="8">
    <source>
        <dbReference type="ARBA" id="ARBA00022989"/>
    </source>
</evidence>
<comment type="caution">
    <text evidence="12">Lacks conserved residue(s) required for the propagation of feature annotation.</text>
</comment>
<dbReference type="Proteomes" id="UP000516437">
    <property type="component" value="Unassembled WGS sequence"/>
</dbReference>
<dbReference type="InterPro" id="IPR001199">
    <property type="entry name" value="Cyt_B5-like_heme/steroid-bd"/>
</dbReference>
<reference evidence="14 15" key="1">
    <citation type="journal article" date="2019" name="Plant Biotechnol. J.">
        <title>The red bayberry genome and genetic basis of sex determination.</title>
        <authorList>
            <person name="Jia H.M."/>
            <person name="Jia H.J."/>
            <person name="Cai Q.L."/>
            <person name="Wang Y."/>
            <person name="Zhao H.B."/>
            <person name="Yang W.F."/>
            <person name="Wang G.Y."/>
            <person name="Li Y.H."/>
            <person name="Zhan D.L."/>
            <person name="Shen Y.T."/>
            <person name="Niu Q.F."/>
            <person name="Chang L."/>
            <person name="Qiu J."/>
            <person name="Zhao L."/>
            <person name="Xie H.B."/>
            <person name="Fu W.Y."/>
            <person name="Jin J."/>
            <person name="Li X.W."/>
            <person name="Jiao Y."/>
            <person name="Zhou C.C."/>
            <person name="Tu T."/>
            <person name="Chai C.Y."/>
            <person name="Gao J.L."/>
            <person name="Fan L.J."/>
            <person name="van de Weg E."/>
            <person name="Wang J.Y."/>
            <person name="Gao Z.S."/>
        </authorList>
    </citation>
    <scope>NUCLEOTIDE SEQUENCE [LARGE SCALE GENOMIC DNA]</scope>
    <source>
        <tissue evidence="14">Leaves</tissue>
    </source>
</reference>
<dbReference type="PRINTS" id="PR00363">
    <property type="entry name" value="CYTOCHROMEB5"/>
</dbReference>
<evidence type="ECO:0000256" key="7">
    <source>
        <dbReference type="ARBA" id="ARBA00022982"/>
    </source>
</evidence>
<dbReference type="GO" id="GO:0005789">
    <property type="term" value="C:endoplasmic reticulum membrane"/>
    <property type="evidence" value="ECO:0007669"/>
    <property type="project" value="UniProtKB-SubCell"/>
</dbReference>
<feature type="domain" description="Cytochrome b5 heme-binding" evidence="13">
    <location>
        <begin position="1"/>
        <end position="55"/>
    </location>
</feature>
<evidence type="ECO:0000256" key="5">
    <source>
        <dbReference type="ARBA" id="ARBA00022723"/>
    </source>
</evidence>
<feature type="transmembrane region" description="Helical" evidence="12">
    <location>
        <begin position="90"/>
        <end position="109"/>
    </location>
</feature>
<evidence type="ECO:0000256" key="9">
    <source>
        <dbReference type="ARBA" id="ARBA00023004"/>
    </source>
</evidence>
<gene>
    <name evidence="14" type="ORF">CJ030_MR0G007562</name>
</gene>
<evidence type="ECO:0000256" key="12">
    <source>
        <dbReference type="RuleBase" id="RU362121"/>
    </source>
</evidence>
<evidence type="ECO:0000256" key="1">
    <source>
        <dbReference type="ARBA" id="ARBA00004131"/>
    </source>
</evidence>
<comment type="similarity">
    <text evidence="11 12">Belongs to the cytochrome b5 family.</text>
</comment>
<sequence>MEQVFNVTKFLDDHPGGDEILLSAAGKDATDDFEAVGHSSSAREMMDEFYVGDIDSSTIPSKVEAIDFWVGILVFILEFALFWVTNSKAFEWLVLAVSWINCLTTWAIFHRRVRSRGARFALPRFILPNGQPYGCTIDYVDKYAAIALVIFSTVQMFVKFSSQKFSHSALVLSGVIFGAKLGIEHNKRHSD</sequence>
<dbReference type="SMART" id="SM01117">
    <property type="entry name" value="Cyt-b5"/>
    <property type="match status" value="1"/>
</dbReference>
<evidence type="ECO:0000256" key="3">
    <source>
        <dbReference type="ARBA" id="ARBA00022617"/>
    </source>
</evidence>
<dbReference type="PROSITE" id="PS00191">
    <property type="entry name" value="CYTOCHROME_B5_1"/>
    <property type="match status" value="1"/>
</dbReference>
<dbReference type="PANTHER" id="PTHR19359">
    <property type="entry name" value="CYTOCHROME B5"/>
    <property type="match status" value="1"/>
</dbReference>
<dbReference type="InterPro" id="IPR018506">
    <property type="entry name" value="Cyt_B5_heme-BS"/>
</dbReference>
<evidence type="ECO:0000259" key="13">
    <source>
        <dbReference type="PROSITE" id="PS50255"/>
    </source>
</evidence>
<dbReference type="SUPFAM" id="SSF55856">
    <property type="entry name" value="Cytochrome b5-like heme/steroid binding domain"/>
    <property type="match status" value="1"/>
</dbReference>
<dbReference type="OrthoDB" id="260519at2759"/>
<protein>
    <submittedName>
        <fullName evidence="14">Cytochrome b5</fullName>
    </submittedName>
</protein>
<evidence type="ECO:0000256" key="4">
    <source>
        <dbReference type="ARBA" id="ARBA00022692"/>
    </source>
</evidence>
<dbReference type="InterPro" id="IPR050668">
    <property type="entry name" value="Cytochrome_b5"/>
</dbReference>
<keyword evidence="4 12" id="KW-0812">Transmembrane</keyword>
<keyword evidence="7" id="KW-0249">Electron transport</keyword>
<comment type="subcellular location">
    <subcellularLocation>
        <location evidence="1">Endoplasmic reticulum membrane</location>
        <topology evidence="1">Single-pass membrane protein</topology>
        <orientation evidence="1">Cytoplasmic side</orientation>
    </subcellularLocation>
</comment>
<keyword evidence="3 12" id="KW-0349">Heme</keyword>
<accession>A0A6A1UJM5</accession>
<evidence type="ECO:0000256" key="10">
    <source>
        <dbReference type="ARBA" id="ARBA00023136"/>
    </source>
</evidence>